<dbReference type="RefSeq" id="WP_190999397.1">
    <property type="nucleotide sequence ID" value="NZ_JACXSI010000045.1"/>
</dbReference>
<evidence type="ECO:0000256" key="1">
    <source>
        <dbReference type="SAM" id="SignalP"/>
    </source>
</evidence>
<evidence type="ECO:0000313" key="3">
    <source>
        <dbReference type="Proteomes" id="UP000602076"/>
    </source>
</evidence>
<dbReference type="EMBL" id="JACXSI010000045">
    <property type="protein sequence ID" value="MBD3109867.1"/>
    <property type="molecule type" value="Genomic_DNA"/>
</dbReference>
<evidence type="ECO:0000313" key="2">
    <source>
        <dbReference type="EMBL" id="MBD3109867.1"/>
    </source>
</evidence>
<name>A0A927HCQ0_9BACI</name>
<sequence length="212" mass="24100">MKMPLWMKKSVVVLLSIMTLGLVSPNDFHWFDEANAAKPDGENAHENAAAAADVISAPTVYIQSEYETEEIDERTRLLEILSEKAEQNSYIKFGDRIGPRIEDEFNSIILPKIEEAIAAYISECPDAEIPYISITENPSNGLGEKIFNIYNNNTNKNLILFHVRRENVPQEGHWFNFHYHTAADQFVAHHSLGSIYWDKNTPPHWGTKASVI</sequence>
<keyword evidence="1" id="KW-0732">Signal</keyword>
<gene>
    <name evidence="2" type="ORF">IEO70_16120</name>
</gene>
<dbReference type="Pfam" id="PF14005">
    <property type="entry name" value="YpjP"/>
    <property type="match status" value="1"/>
</dbReference>
<keyword evidence="3" id="KW-1185">Reference proteome</keyword>
<reference evidence="2" key="1">
    <citation type="submission" date="2020-09" db="EMBL/GenBank/DDBJ databases">
        <title>Bacillus faecalis sp. nov., a moderately halophilic bacterium isolated from cow faeces.</title>
        <authorList>
            <person name="Jiang L."/>
            <person name="Lee J."/>
        </authorList>
    </citation>
    <scope>NUCLEOTIDE SEQUENCE</scope>
    <source>
        <strain evidence="2">AGMB 02131</strain>
    </source>
</reference>
<feature type="signal peptide" evidence="1">
    <location>
        <begin position="1"/>
        <end position="25"/>
    </location>
</feature>
<organism evidence="2 3">
    <name type="scientific">Peribacillus faecalis</name>
    <dbReference type="NCBI Taxonomy" id="2772559"/>
    <lineage>
        <taxon>Bacteria</taxon>
        <taxon>Bacillati</taxon>
        <taxon>Bacillota</taxon>
        <taxon>Bacilli</taxon>
        <taxon>Bacillales</taxon>
        <taxon>Bacillaceae</taxon>
        <taxon>Peribacillus</taxon>
    </lineage>
</organism>
<dbReference type="Proteomes" id="UP000602076">
    <property type="component" value="Unassembled WGS sequence"/>
</dbReference>
<protein>
    <submittedName>
        <fullName evidence="2">YpjP family protein</fullName>
    </submittedName>
</protein>
<proteinExistence type="predicted"/>
<comment type="caution">
    <text evidence="2">The sequence shown here is derived from an EMBL/GenBank/DDBJ whole genome shotgun (WGS) entry which is preliminary data.</text>
</comment>
<dbReference type="AlphaFoldDB" id="A0A927HCQ0"/>
<accession>A0A927HCQ0</accession>
<dbReference type="InterPro" id="IPR025616">
    <property type="entry name" value="YpjP"/>
</dbReference>
<feature type="chain" id="PRO_5039503968" evidence="1">
    <location>
        <begin position="26"/>
        <end position="212"/>
    </location>
</feature>